<dbReference type="Proteomes" id="UP000481153">
    <property type="component" value="Unassembled WGS sequence"/>
</dbReference>
<keyword evidence="3" id="KW-1185">Reference proteome</keyword>
<feature type="compositionally biased region" description="Polar residues" evidence="1">
    <location>
        <begin position="393"/>
        <end position="402"/>
    </location>
</feature>
<evidence type="ECO:0000313" key="3">
    <source>
        <dbReference type="Proteomes" id="UP000481153"/>
    </source>
</evidence>
<reference evidence="2 3" key="1">
    <citation type="submission" date="2019-07" db="EMBL/GenBank/DDBJ databases">
        <title>Genomics analysis of Aphanomyces spp. identifies a new class of oomycete effector associated with host adaptation.</title>
        <authorList>
            <person name="Gaulin E."/>
        </authorList>
    </citation>
    <scope>NUCLEOTIDE SEQUENCE [LARGE SCALE GENOMIC DNA]</scope>
    <source>
        <strain evidence="2 3">ATCC 201684</strain>
    </source>
</reference>
<feature type="region of interest" description="Disordered" evidence="1">
    <location>
        <begin position="376"/>
        <end position="422"/>
    </location>
</feature>
<proteinExistence type="predicted"/>
<evidence type="ECO:0000313" key="2">
    <source>
        <dbReference type="EMBL" id="KAF0733104.1"/>
    </source>
</evidence>
<protein>
    <submittedName>
        <fullName evidence="2">Uncharacterized protein</fullName>
    </submittedName>
</protein>
<gene>
    <name evidence="2" type="ORF">Ae201684_009926</name>
</gene>
<dbReference type="AlphaFoldDB" id="A0A6G0WZZ6"/>
<organism evidence="2 3">
    <name type="scientific">Aphanomyces euteiches</name>
    <dbReference type="NCBI Taxonomy" id="100861"/>
    <lineage>
        <taxon>Eukaryota</taxon>
        <taxon>Sar</taxon>
        <taxon>Stramenopiles</taxon>
        <taxon>Oomycota</taxon>
        <taxon>Saprolegniomycetes</taxon>
        <taxon>Saprolegniales</taxon>
        <taxon>Verrucalvaceae</taxon>
        <taxon>Aphanomyces</taxon>
    </lineage>
</organism>
<accession>A0A6G0WZZ6</accession>
<sequence length="788" mass="88985">MAWVRPHSTWVLQPTLSLSFRTKRSVMASSLDESTDSTWQWVQRRLKYVEMQIETLPHKFVCALDDREESVNRNIVAMLEKMNRRLDAIEAQMTSLPDDIEQRIQATVAQHDGHKASNVDSAAQTMHPMFANNMVTTSVFGHQHPMLQPSPPLIFPPTPVNGLSSEDEEDSIDLYWANAAKENQRNGGENASQQGVEDVQSNVNWLADNQSEQGTVDTILRHEESLLAMKMDAATLNPVQDLSNESLEGDTAAILPTSPLTWRFPVTRCDILWRHWFYGDGVKGPFRYFRGDDHNAMLHFQAQTVIDKLLETAIAAGLVSGIDDLVKKPPAEFMAIFHTAFNEIVTKCESKSKVAASAWTFMQLFDEIDRLAREEETKNGSYAPPSFVRTIDKSPQQQSLPSPHTFEEVKAPPPIQSTPSERLEDIKAAKSVRFEDNASATSSTSSMSIAAPSPTFEKSARMPSTPEDDDRTMSNVSSSITEDSVDMERPITGDFYHVWSDGANRRAPEGWRWPSVSCREMWILWFRGDPDNEVGPFRNLEPADMCGTSKDIYCYSKIAMDKLIDIALANLFVQTKSVLEELNEDELLSVFDQAYDVLLHHNPDGNLVGPNRDQLRPENASSFGARTIGHRISKLHTSRRAELSYQWSDNVIRRTSPGWIFPVTTCKAMWILWFRGDTRAHVGPFYDLREVDVPHIQSRAELLRARYVMTTLIEIAVQNKCAPSVGVIEQMPLAVLLDVFAMAFSIMANQIPDDHRAGDNSGDWKDGTVLCQRVYTAYQNRRRPRVDM</sequence>
<dbReference type="EMBL" id="VJMJ01000126">
    <property type="protein sequence ID" value="KAF0733104.1"/>
    <property type="molecule type" value="Genomic_DNA"/>
</dbReference>
<feature type="region of interest" description="Disordered" evidence="1">
    <location>
        <begin position="434"/>
        <end position="481"/>
    </location>
</feature>
<feature type="compositionally biased region" description="Low complexity" evidence="1">
    <location>
        <begin position="438"/>
        <end position="455"/>
    </location>
</feature>
<evidence type="ECO:0000256" key="1">
    <source>
        <dbReference type="SAM" id="MobiDB-lite"/>
    </source>
</evidence>
<name>A0A6G0WZZ6_9STRA</name>
<dbReference type="VEuPathDB" id="FungiDB:AeMF1_011238"/>
<comment type="caution">
    <text evidence="2">The sequence shown here is derived from an EMBL/GenBank/DDBJ whole genome shotgun (WGS) entry which is preliminary data.</text>
</comment>